<dbReference type="Pfam" id="PF01370">
    <property type="entry name" value="Epimerase"/>
    <property type="match status" value="1"/>
</dbReference>
<dbReference type="NCBIfam" id="NF043036">
    <property type="entry name" value="ErythonDh"/>
    <property type="match status" value="1"/>
</dbReference>
<organism evidence="4 5">
    <name type="scientific">Kaustia mangrovi</name>
    <dbReference type="NCBI Taxonomy" id="2593653"/>
    <lineage>
        <taxon>Bacteria</taxon>
        <taxon>Pseudomonadati</taxon>
        <taxon>Pseudomonadota</taxon>
        <taxon>Alphaproteobacteria</taxon>
        <taxon>Hyphomicrobiales</taxon>
        <taxon>Parvibaculaceae</taxon>
        <taxon>Kaustia</taxon>
    </lineage>
</organism>
<accession>A0A7S8C3F0</accession>
<dbReference type="GO" id="GO:0016491">
    <property type="term" value="F:oxidoreductase activity"/>
    <property type="evidence" value="ECO:0007669"/>
    <property type="project" value="InterPro"/>
</dbReference>
<dbReference type="RefSeq" id="WP_213163868.1">
    <property type="nucleotide sequence ID" value="NZ_CP058214.1"/>
</dbReference>
<dbReference type="SUPFAM" id="SSF51735">
    <property type="entry name" value="NAD(P)-binding Rossmann-fold domains"/>
    <property type="match status" value="1"/>
</dbReference>
<gene>
    <name evidence="4" type="ORF">HW532_07910</name>
</gene>
<protein>
    <submittedName>
        <fullName evidence="4">NAD-dependent epimerase/dehydratase family protein</fullName>
    </submittedName>
</protein>
<dbReference type="InterPro" id="IPR050005">
    <property type="entry name" value="DenD"/>
</dbReference>
<dbReference type="InterPro" id="IPR036291">
    <property type="entry name" value="NAD(P)-bd_dom_sf"/>
</dbReference>
<sequence length="333" mass="35647">MRVVITGGAGFVGRKLVDRLLRDGEAAGPDGAMREISEIVVFDQTDPVPPLPDDRRVRAVAGDISDRATVEGVIAEGTGSVFHLAAVVSAAAEADLDLGLRVNLDGTRAVIDACRKLSAPPRLVFASSCAVYGGEPPVLVDDLTPPDPRTSYGAQKACGELLVNDYSRRGIVDGRAVRLPTIVVRPGKPNKAASTFASSILREPLSGVETICPVEPRSRMAILSPRRLIDCLMTLHNMNSARLGAERRILLPSISVTIGEMVEGLERAGGREAVDRIKWQRDDHIQSIVDHWPARMEASRAAKLGLVGDRSIDEMIAAFVEDDLPAQKALAQG</sequence>
<evidence type="ECO:0000256" key="1">
    <source>
        <dbReference type="ARBA" id="ARBA00022857"/>
    </source>
</evidence>
<keyword evidence="2" id="KW-0119">Carbohydrate metabolism</keyword>
<keyword evidence="1" id="KW-0521">NADP</keyword>
<dbReference type="AlphaFoldDB" id="A0A7S8C3F0"/>
<feature type="domain" description="NAD-dependent epimerase/dehydratase" evidence="3">
    <location>
        <begin position="3"/>
        <end position="202"/>
    </location>
</feature>
<dbReference type="PANTHER" id="PTHR43103">
    <property type="entry name" value="NUCLEOSIDE-DIPHOSPHATE-SUGAR EPIMERASE"/>
    <property type="match status" value="1"/>
</dbReference>
<name>A0A7S8C3F0_9HYPH</name>
<dbReference type="Proteomes" id="UP000593594">
    <property type="component" value="Chromosome"/>
</dbReference>
<evidence type="ECO:0000259" key="3">
    <source>
        <dbReference type="Pfam" id="PF01370"/>
    </source>
</evidence>
<proteinExistence type="predicted"/>
<dbReference type="EMBL" id="CP058214">
    <property type="protein sequence ID" value="QPC42633.1"/>
    <property type="molecule type" value="Genomic_DNA"/>
</dbReference>
<evidence type="ECO:0000256" key="2">
    <source>
        <dbReference type="ARBA" id="ARBA00023277"/>
    </source>
</evidence>
<dbReference type="KEGG" id="kmn:HW532_07910"/>
<dbReference type="PANTHER" id="PTHR43103:SF3">
    <property type="entry name" value="ADP-L-GLYCERO-D-MANNO-HEPTOSE-6-EPIMERASE"/>
    <property type="match status" value="1"/>
</dbReference>
<evidence type="ECO:0000313" key="4">
    <source>
        <dbReference type="EMBL" id="QPC42633.1"/>
    </source>
</evidence>
<reference evidence="4 5" key="1">
    <citation type="submission" date="2020-06" db="EMBL/GenBank/DDBJ databases">
        <title>Genome sequence of 2 isolates from Red Sea Mangroves.</title>
        <authorList>
            <person name="Sefrji F."/>
            <person name="Michoud G."/>
            <person name="Merlino G."/>
            <person name="Daffonchio D."/>
        </authorList>
    </citation>
    <scope>NUCLEOTIDE SEQUENCE [LARGE SCALE GENOMIC DNA]</scope>
    <source>
        <strain evidence="4 5">R1DC25</strain>
    </source>
</reference>
<keyword evidence="5" id="KW-1185">Reference proteome</keyword>
<dbReference type="Gene3D" id="3.40.50.720">
    <property type="entry name" value="NAD(P)-binding Rossmann-like Domain"/>
    <property type="match status" value="1"/>
</dbReference>
<evidence type="ECO:0000313" key="5">
    <source>
        <dbReference type="Proteomes" id="UP000593594"/>
    </source>
</evidence>
<dbReference type="Gene3D" id="3.90.25.10">
    <property type="entry name" value="UDP-galactose 4-epimerase, domain 1"/>
    <property type="match status" value="1"/>
</dbReference>
<dbReference type="InterPro" id="IPR001509">
    <property type="entry name" value="Epimerase_deHydtase"/>
</dbReference>